<reference evidence="2 3" key="1">
    <citation type="submission" date="2020-08" db="EMBL/GenBank/DDBJ databases">
        <authorList>
            <person name="Liu C."/>
            <person name="Sun Q."/>
        </authorList>
    </citation>
    <scope>NUCLEOTIDE SEQUENCE [LARGE SCALE GENOMIC DNA]</scope>
    <source>
        <strain evidence="2 3">NSJ-59</strain>
    </source>
</reference>
<dbReference type="RefSeq" id="WP_186504248.1">
    <property type="nucleotide sequence ID" value="NZ_JACOGK010000036.1"/>
</dbReference>
<gene>
    <name evidence="2" type="ORF">H8J70_10510</name>
</gene>
<feature type="transmembrane region" description="Helical" evidence="1">
    <location>
        <begin position="229"/>
        <end position="247"/>
    </location>
</feature>
<keyword evidence="1" id="KW-0812">Transmembrane</keyword>
<evidence type="ECO:0008006" key="4">
    <source>
        <dbReference type="Google" id="ProtNLM"/>
    </source>
</evidence>
<evidence type="ECO:0000256" key="1">
    <source>
        <dbReference type="SAM" id="Phobius"/>
    </source>
</evidence>
<accession>A0ABR6VK58</accession>
<dbReference type="Proteomes" id="UP000606870">
    <property type="component" value="Unassembled WGS sequence"/>
</dbReference>
<evidence type="ECO:0000313" key="3">
    <source>
        <dbReference type="Proteomes" id="UP000606870"/>
    </source>
</evidence>
<protein>
    <recommendedName>
        <fullName evidence="4">Acyltransferase 3 domain-containing protein</fullName>
    </recommendedName>
</protein>
<comment type="caution">
    <text evidence="2">The sequence shown here is derived from an EMBL/GenBank/DDBJ whole genome shotgun (WGS) entry which is preliminary data.</text>
</comment>
<dbReference type="EMBL" id="JACOGK010000036">
    <property type="protein sequence ID" value="MBC3537672.1"/>
    <property type="molecule type" value="Genomic_DNA"/>
</dbReference>
<keyword evidence="1" id="KW-1133">Transmembrane helix</keyword>
<organism evidence="2 3">
    <name type="scientific">Megasphaera hominis</name>
    <dbReference type="NCBI Taxonomy" id="159836"/>
    <lineage>
        <taxon>Bacteria</taxon>
        <taxon>Bacillati</taxon>
        <taxon>Bacillota</taxon>
        <taxon>Negativicutes</taxon>
        <taxon>Veillonellales</taxon>
        <taxon>Veillonellaceae</taxon>
        <taxon>Megasphaera</taxon>
    </lineage>
</organism>
<proteinExistence type="predicted"/>
<feature type="transmembrane region" description="Helical" evidence="1">
    <location>
        <begin position="103"/>
        <end position="123"/>
    </location>
</feature>
<feature type="transmembrane region" description="Helical" evidence="1">
    <location>
        <begin position="73"/>
        <end position="97"/>
    </location>
</feature>
<feature type="transmembrane region" description="Helical" evidence="1">
    <location>
        <begin position="191"/>
        <end position="209"/>
    </location>
</feature>
<keyword evidence="1" id="KW-0472">Membrane</keyword>
<sequence>MNVLETISSILHNKNTRFIAQCILLYGACYLLYYCTSVGQDAKDMGLASRQLIPPMLIFYVVQRVSGKTLLSWLWLTQFLTGMSWAMTTPILMYLQAGSTATSLSPMADILFGCYAALFLMSAQQLTAGRKHCRLFQSCTTILSMLLMFIPLCQVLHFLLYGQCITEMTILLFRTQAFLPHLMSTIQDIGIVPLLIIAIIYYFIGYFIFKFNAKIFISLPTLKSHASVLIFFLTFVILAVYLPNALIRQTYFFEAWHNVSIEEKLPDFQPPQGP</sequence>
<feature type="transmembrane region" description="Helical" evidence="1">
    <location>
        <begin position="18"/>
        <end position="35"/>
    </location>
</feature>
<keyword evidence="3" id="KW-1185">Reference proteome</keyword>
<name>A0ABR6VK58_9FIRM</name>
<evidence type="ECO:0000313" key="2">
    <source>
        <dbReference type="EMBL" id="MBC3537672.1"/>
    </source>
</evidence>